<dbReference type="PANTHER" id="PTHR46169:SF29">
    <property type="entry name" value="DNA REPLICATION-RELATED ELEMENT FACTOR, ISOFORM A"/>
    <property type="match status" value="1"/>
</dbReference>
<proteinExistence type="predicted"/>
<evidence type="ECO:0000256" key="6">
    <source>
        <dbReference type="ARBA" id="ARBA00023242"/>
    </source>
</evidence>
<dbReference type="GO" id="GO:0003677">
    <property type="term" value="F:DNA binding"/>
    <property type="evidence" value="ECO:0007669"/>
    <property type="project" value="UniProtKB-KW"/>
</dbReference>
<dbReference type="GO" id="GO:0008270">
    <property type="term" value="F:zinc ion binding"/>
    <property type="evidence" value="ECO:0007669"/>
    <property type="project" value="UniProtKB-KW"/>
</dbReference>
<keyword evidence="4" id="KW-0862">Zinc</keyword>
<dbReference type="GO" id="GO:0006357">
    <property type="term" value="P:regulation of transcription by RNA polymerase II"/>
    <property type="evidence" value="ECO:0000318"/>
    <property type="project" value="GO_Central"/>
</dbReference>
<evidence type="ECO:0000256" key="3">
    <source>
        <dbReference type="ARBA" id="ARBA00022771"/>
    </source>
</evidence>
<dbReference type="InterPro" id="IPR008906">
    <property type="entry name" value="HATC_C_dom"/>
</dbReference>
<dbReference type="PROSITE" id="PS50808">
    <property type="entry name" value="ZF_BED"/>
    <property type="match status" value="1"/>
</dbReference>
<dbReference type="Pfam" id="PF05699">
    <property type="entry name" value="Dimer_Tnp_hAT"/>
    <property type="match status" value="1"/>
</dbReference>
<dbReference type="KEGG" id="spu:105439507"/>
<evidence type="ECO:0000256" key="7">
    <source>
        <dbReference type="PROSITE-ProRule" id="PRU00027"/>
    </source>
</evidence>
<keyword evidence="5" id="KW-0238">DNA-binding</keyword>
<evidence type="ECO:0000256" key="4">
    <source>
        <dbReference type="ARBA" id="ARBA00022833"/>
    </source>
</evidence>
<dbReference type="Proteomes" id="UP000007110">
    <property type="component" value="Unassembled WGS sequence"/>
</dbReference>
<keyword evidence="3 7" id="KW-0863">Zinc-finger</keyword>
<dbReference type="SUPFAM" id="SSF53098">
    <property type="entry name" value="Ribonuclease H-like"/>
    <property type="match status" value="1"/>
</dbReference>
<dbReference type="GO" id="GO:0005634">
    <property type="term" value="C:nucleus"/>
    <property type="evidence" value="ECO:0000318"/>
    <property type="project" value="GO_Central"/>
</dbReference>
<organism evidence="9 10">
    <name type="scientific">Strongylocentrotus purpuratus</name>
    <name type="common">Purple sea urchin</name>
    <dbReference type="NCBI Taxonomy" id="7668"/>
    <lineage>
        <taxon>Eukaryota</taxon>
        <taxon>Metazoa</taxon>
        <taxon>Echinodermata</taxon>
        <taxon>Eleutherozoa</taxon>
        <taxon>Echinozoa</taxon>
        <taxon>Echinoidea</taxon>
        <taxon>Euechinoidea</taxon>
        <taxon>Echinacea</taxon>
        <taxon>Camarodonta</taxon>
        <taxon>Echinidea</taxon>
        <taxon>Strongylocentrotidae</taxon>
        <taxon>Strongylocentrotus</taxon>
    </lineage>
</organism>
<evidence type="ECO:0000256" key="2">
    <source>
        <dbReference type="ARBA" id="ARBA00022723"/>
    </source>
</evidence>
<dbReference type="PANTHER" id="PTHR46169">
    <property type="entry name" value="DNA REPLICATION-RELATED ELEMENT FACTOR, ISOFORM A"/>
    <property type="match status" value="1"/>
</dbReference>
<dbReference type="InParanoid" id="A0A7M7HE35"/>
<dbReference type="RefSeq" id="XP_011666894.1">
    <property type="nucleotide sequence ID" value="XM_011668592.2"/>
</dbReference>
<evidence type="ECO:0000313" key="9">
    <source>
        <dbReference type="EnsemblMetazoa" id="XP_011666894"/>
    </source>
</evidence>
<dbReference type="OrthoDB" id="1607513at2759"/>
<name>A0A7M7HE35_STRPU</name>
<dbReference type="AlphaFoldDB" id="A0A7M7HE35"/>
<accession>A0A7M7HE35</accession>
<keyword evidence="6" id="KW-0539">Nucleus</keyword>
<dbReference type="InterPro" id="IPR036236">
    <property type="entry name" value="Znf_C2H2_sf"/>
</dbReference>
<sequence length="600" mass="66497">MPPKKSFVWNHFEKINDKSTKCKICNAILAYHQSTGSMIHHLTHKHPAAANPQRTTGQQPNQETLTTFMRKENCSPARSSKITTLIASMIGDVNLPISVVEEPSFRELLRYIEPGHTAPSRKSMTSQLRLLYDTKKANIKAGLANATSVAVTTDCWTSRTQEGYMTLTAHTVDEQWKFHAVVLETSPVVAIDEEGNTVPGRHTKVILADQLRRVVDDWGLLGKVSAVIHDNAANVKDIGRDAFGAIDVGCAAHTLQLAVNRGLQSSRHISTMIGAANRLVGHFKHSVLATKALETRQDMMGQKKKRLISSVVTRWNSVLDMLERLIEVRWPVCSVLSDRNVTKLADATTLEMKDNQWALAEMLIPCLKPLKVATAVLSAEENVSSSIIHPIISGLMQHHLDVKDDDEEAIRSFKNTTRLQLETRFRQPDFQVGAAAMGAAVDPRYKDLAFLPQADREVVKAEVRRCLGALQQVRDDAHKENGAADDNDDDDDEHAAELGVKFLMGAAPAPAPREKSANEEYDEFLAQPPANVTVNPLMWWQGSDKRLPLLQQLARKYLGIPATSVPSERVFSTAGNIVTAKRNCLLPENVDMLIFLSKNK</sequence>
<keyword evidence="10" id="KW-1185">Reference proteome</keyword>
<comment type="subcellular location">
    <subcellularLocation>
        <location evidence="1">Nucleus</location>
    </subcellularLocation>
</comment>
<feature type="domain" description="BED-type" evidence="8">
    <location>
        <begin position="3"/>
        <end position="53"/>
    </location>
</feature>
<reference evidence="9" key="2">
    <citation type="submission" date="2021-01" db="UniProtKB">
        <authorList>
            <consortium name="EnsemblMetazoa"/>
        </authorList>
    </citation>
    <scope>IDENTIFICATION</scope>
</reference>
<dbReference type="GO" id="GO:0046983">
    <property type="term" value="F:protein dimerization activity"/>
    <property type="evidence" value="ECO:0007669"/>
    <property type="project" value="InterPro"/>
</dbReference>
<evidence type="ECO:0000256" key="5">
    <source>
        <dbReference type="ARBA" id="ARBA00023125"/>
    </source>
</evidence>
<dbReference type="SMART" id="SM00614">
    <property type="entry name" value="ZnF_BED"/>
    <property type="match status" value="1"/>
</dbReference>
<dbReference type="EnsemblMetazoa" id="XM_011668592">
    <property type="protein sequence ID" value="XP_011666894"/>
    <property type="gene ID" value="LOC105439507"/>
</dbReference>
<dbReference type="InterPro" id="IPR003656">
    <property type="entry name" value="Znf_BED"/>
</dbReference>
<dbReference type="InterPro" id="IPR052717">
    <property type="entry name" value="Vacuolar_transposase_reg"/>
</dbReference>
<reference evidence="10" key="1">
    <citation type="submission" date="2015-02" db="EMBL/GenBank/DDBJ databases">
        <title>Genome sequencing for Strongylocentrotus purpuratus.</title>
        <authorList>
            <person name="Murali S."/>
            <person name="Liu Y."/>
            <person name="Vee V."/>
            <person name="English A."/>
            <person name="Wang M."/>
            <person name="Skinner E."/>
            <person name="Han Y."/>
            <person name="Muzny D.M."/>
            <person name="Worley K.C."/>
            <person name="Gibbs R.A."/>
        </authorList>
    </citation>
    <scope>NUCLEOTIDE SEQUENCE</scope>
</reference>
<keyword evidence="2" id="KW-0479">Metal-binding</keyword>
<dbReference type="InterPro" id="IPR012337">
    <property type="entry name" value="RNaseH-like_sf"/>
</dbReference>
<dbReference type="SUPFAM" id="SSF57667">
    <property type="entry name" value="beta-beta-alpha zinc fingers"/>
    <property type="match status" value="1"/>
</dbReference>
<evidence type="ECO:0000259" key="8">
    <source>
        <dbReference type="PROSITE" id="PS50808"/>
    </source>
</evidence>
<evidence type="ECO:0000313" key="10">
    <source>
        <dbReference type="Proteomes" id="UP000007110"/>
    </source>
</evidence>
<dbReference type="FunCoup" id="A0A7M7HE35">
    <property type="interactions" value="1"/>
</dbReference>
<dbReference type="GeneID" id="105439507"/>
<dbReference type="Pfam" id="PF02892">
    <property type="entry name" value="zf-BED"/>
    <property type="match status" value="1"/>
</dbReference>
<dbReference type="OMA" id="SIIHEWG"/>
<protein>
    <recommendedName>
        <fullName evidence="8">BED-type domain-containing protein</fullName>
    </recommendedName>
</protein>
<evidence type="ECO:0000256" key="1">
    <source>
        <dbReference type="ARBA" id="ARBA00004123"/>
    </source>
</evidence>